<dbReference type="InterPro" id="IPR058434">
    <property type="entry name" value="DUF8121"/>
</dbReference>
<dbReference type="Proteomes" id="UP001597119">
    <property type="component" value="Unassembled WGS sequence"/>
</dbReference>
<accession>A0ABD6CF65</accession>
<dbReference type="AlphaFoldDB" id="A0ABD6CF65"/>
<sequence length="139" mass="15393">MNRRTYLTAVSTAGVTVTAGCRTPAGQQTLSEPTVSTDSPGRKTLTFLANEEEVGHVGVDGSVDADHIRLSTEIWRDLLHDLKAVASGHRMTTVLDYGIPVPTRTQREPAAYRRNSRFLPRYRAVARSRRPHRIDVIAV</sequence>
<dbReference type="RefSeq" id="WP_247382127.1">
    <property type="nucleotide sequence ID" value="NZ_JALLGV010000014.1"/>
</dbReference>
<reference evidence="2 3" key="1">
    <citation type="journal article" date="2019" name="Int. J. Syst. Evol. Microbiol.">
        <title>The Global Catalogue of Microorganisms (GCM) 10K type strain sequencing project: providing services to taxonomists for standard genome sequencing and annotation.</title>
        <authorList>
            <consortium name="The Broad Institute Genomics Platform"/>
            <consortium name="The Broad Institute Genome Sequencing Center for Infectious Disease"/>
            <person name="Wu L."/>
            <person name="Ma J."/>
        </authorList>
    </citation>
    <scope>NUCLEOTIDE SEQUENCE [LARGE SCALE GENOMIC DNA]</scope>
    <source>
        <strain evidence="2 3">CGMCC 1.12125</strain>
    </source>
</reference>
<evidence type="ECO:0000259" key="1">
    <source>
        <dbReference type="Pfam" id="PF26441"/>
    </source>
</evidence>
<proteinExistence type="predicted"/>
<name>A0ABD6CF65_9EURY</name>
<feature type="domain" description="DUF8121" evidence="1">
    <location>
        <begin position="27"/>
        <end position="77"/>
    </location>
</feature>
<comment type="caution">
    <text evidence="2">The sequence shown here is derived from an EMBL/GenBank/DDBJ whole genome shotgun (WGS) entry which is preliminary data.</text>
</comment>
<gene>
    <name evidence="2" type="ORF">ACFR9U_15755</name>
</gene>
<evidence type="ECO:0000313" key="2">
    <source>
        <dbReference type="EMBL" id="MFD1588438.1"/>
    </source>
</evidence>
<dbReference type="PROSITE" id="PS51257">
    <property type="entry name" value="PROKAR_LIPOPROTEIN"/>
    <property type="match status" value="1"/>
</dbReference>
<protein>
    <recommendedName>
        <fullName evidence="1">DUF8121 domain-containing protein</fullName>
    </recommendedName>
</protein>
<dbReference type="Pfam" id="PF26441">
    <property type="entry name" value="DUF8121"/>
    <property type="match status" value="1"/>
</dbReference>
<dbReference type="EMBL" id="JBHUDJ010000012">
    <property type="protein sequence ID" value="MFD1588438.1"/>
    <property type="molecule type" value="Genomic_DNA"/>
</dbReference>
<organism evidence="2 3">
    <name type="scientific">Halorientalis brevis</name>
    <dbReference type="NCBI Taxonomy" id="1126241"/>
    <lineage>
        <taxon>Archaea</taxon>
        <taxon>Methanobacteriati</taxon>
        <taxon>Methanobacteriota</taxon>
        <taxon>Stenosarchaea group</taxon>
        <taxon>Halobacteria</taxon>
        <taxon>Halobacteriales</taxon>
        <taxon>Haloarculaceae</taxon>
        <taxon>Halorientalis</taxon>
    </lineage>
</organism>
<keyword evidence="3" id="KW-1185">Reference proteome</keyword>
<evidence type="ECO:0000313" key="3">
    <source>
        <dbReference type="Proteomes" id="UP001597119"/>
    </source>
</evidence>